<dbReference type="SUPFAM" id="SSF109854">
    <property type="entry name" value="DinB/YfiT-like putative metalloenzymes"/>
    <property type="match status" value="1"/>
</dbReference>
<organism evidence="2 3">
    <name type="scientific">Deinococcus hohokamensis</name>
    <dbReference type="NCBI Taxonomy" id="309883"/>
    <lineage>
        <taxon>Bacteria</taxon>
        <taxon>Thermotogati</taxon>
        <taxon>Deinococcota</taxon>
        <taxon>Deinococci</taxon>
        <taxon>Deinococcales</taxon>
        <taxon>Deinococcaceae</taxon>
        <taxon>Deinococcus</taxon>
    </lineage>
</organism>
<gene>
    <name evidence="2" type="ORF">ACFO0D_09130</name>
</gene>
<name>A0ABV9I9A2_9DEIO</name>
<comment type="caution">
    <text evidence="2">The sequence shown here is derived from an EMBL/GenBank/DDBJ whole genome shotgun (WGS) entry which is preliminary data.</text>
</comment>
<feature type="domain" description="DinB-like" evidence="1">
    <location>
        <begin position="15"/>
        <end position="164"/>
    </location>
</feature>
<protein>
    <submittedName>
        <fullName evidence="2">DinB family protein</fullName>
    </submittedName>
</protein>
<reference evidence="3" key="1">
    <citation type="journal article" date="2019" name="Int. J. Syst. Evol. Microbiol.">
        <title>The Global Catalogue of Microorganisms (GCM) 10K type strain sequencing project: providing services to taxonomists for standard genome sequencing and annotation.</title>
        <authorList>
            <consortium name="The Broad Institute Genomics Platform"/>
            <consortium name="The Broad Institute Genome Sequencing Center for Infectious Disease"/>
            <person name="Wu L."/>
            <person name="Ma J."/>
        </authorList>
    </citation>
    <scope>NUCLEOTIDE SEQUENCE [LARGE SCALE GENOMIC DNA]</scope>
    <source>
        <strain evidence="3">CCUG 55995</strain>
    </source>
</reference>
<evidence type="ECO:0000259" key="1">
    <source>
        <dbReference type="Pfam" id="PF12867"/>
    </source>
</evidence>
<dbReference type="EMBL" id="JBHSEI010000006">
    <property type="protein sequence ID" value="MFC4638506.1"/>
    <property type="molecule type" value="Genomic_DNA"/>
</dbReference>
<evidence type="ECO:0000313" key="2">
    <source>
        <dbReference type="EMBL" id="MFC4638506.1"/>
    </source>
</evidence>
<keyword evidence="3" id="KW-1185">Reference proteome</keyword>
<dbReference type="InterPro" id="IPR024775">
    <property type="entry name" value="DinB-like"/>
</dbReference>
<dbReference type="Proteomes" id="UP001595952">
    <property type="component" value="Unassembled WGS sequence"/>
</dbReference>
<sequence>MNPQTRADLLRDLLLARSAVSEFVRGLSVAQFNEGSAARWSPAHHLDHLCRSNAPVAAAMAVPDRLPRVPDDRRSRTFAALYADYQARLAEGVQATGRFVPEPSGDLAAGLAEYQDGLDALHAQAQTWPETDLETLAMPHPVLGLLTVREMLYFTLAHNLHHLRGMQARLEHP</sequence>
<dbReference type="RefSeq" id="WP_380061515.1">
    <property type="nucleotide sequence ID" value="NZ_JBHSEI010000006.1"/>
</dbReference>
<dbReference type="Pfam" id="PF12867">
    <property type="entry name" value="DinB_2"/>
    <property type="match status" value="1"/>
</dbReference>
<evidence type="ECO:0000313" key="3">
    <source>
        <dbReference type="Proteomes" id="UP001595952"/>
    </source>
</evidence>
<dbReference type="InterPro" id="IPR034660">
    <property type="entry name" value="DinB/YfiT-like"/>
</dbReference>
<accession>A0ABV9I9A2</accession>
<dbReference type="Gene3D" id="1.20.120.450">
    <property type="entry name" value="dinb family like domain"/>
    <property type="match status" value="1"/>
</dbReference>
<proteinExistence type="predicted"/>